<dbReference type="EMBL" id="BKCJ010280632">
    <property type="protein sequence ID" value="GEZ45252.1"/>
    <property type="molecule type" value="Genomic_DNA"/>
</dbReference>
<keyword evidence="2" id="KW-0812">Transmembrane</keyword>
<proteinExistence type="predicted"/>
<keyword evidence="2" id="KW-1133">Transmembrane helix</keyword>
<feature type="transmembrane region" description="Helical" evidence="2">
    <location>
        <begin position="281"/>
        <end position="302"/>
    </location>
</feature>
<feature type="transmembrane region" description="Helical" evidence="2">
    <location>
        <begin position="238"/>
        <end position="269"/>
    </location>
</feature>
<dbReference type="AlphaFoldDB" id="A0A699IEE4"/>
<keyword evidence="3" id="KW-0687">Ribonucleoprotein</keyword>
<feature type="compositionally biased region" description="Basic and acidic residues" evidence="1">
    <location>
        <begin position="57"/>
        <end position="96"/>
    </location>
</feature>
<keyword evidence="3" id="KW-0689">Ribosomal protein</keyword>
<sequence length="376" mass="41375">DKPDVGESSQPCGKELEINSDDEDVGKQFKLVDGVIYLEFDPKLPWNEMKPTLGLRDLAEGRSDGKKGKKGDWSYKKEKDEDELPKKDKGKLLREPKKEHTCSRNFELGSLVTFKWIAKQFAFKIIQDPTITYRYIQEQIKKKYLINVSVGQCKRAKQRALFDNEGPSVADSIGPGTQTITEDPIVADPTDDISTQQSKTSDTAKIIEDAIETGRLKIAGIKKSWGSSISSDSFLPSILLLVVIIVTVVIVVVILIVVVLAIAGVVIFVVDGVSSIFKLSFMIIGVSLCLVFLLGLSIFAMVTACASKAAAIPSKTLDDKLGYPFMIISRDEHLTHSVPQELVYFPIVVDGDTGIDDSTRVSTSLGGEITLREKIF</sequence>
<evidence type="ECO:0000256" key="2">
    <source>
        <dbReference type="SAM" id="Phobius"/>
    </source>
</evidence>
<evidence type="ECO:0000313" key="3">
    <source>
        <dbReference type="EMBL" id="GEZ45252.1"/>
    </source>
</evidence>
<feature type="non-terminal residue" evidence="3">
    <location>
        <position position="1"/>
    </location>
</feature>
<gene>
    <name evidence="3" type="ORF">Tci_517225</name>
</gene>
<name>A0A699IEE4_TANCI</name>
<keyword evidence="2" id="KW-0472">Membrane</keyword>
<organism evidence="3">
    <name type="scientific">Tanacetum cinerariifolium</name>
    <name type="common">Dalmatian daisy</name>
    <name type="synonym">Chrysanthemum cinerariifolium</name>
    <dbReference type="NCBI Taxonomy" id="118510"/>
    <lineage>
        <taxon>Eukaryota</taxon>
        <taxon>Viridiplantae</taxon>
        <taxon>Streptophyta</taxon>
        <taxon>Embryophyta</taxon>
        <taxon>Tracheophyta</taxon>
        <taxon>Spermatophyta</taxon>
        <taxon>Magnoliopsida</taxon>
        <taxon>eudicotyledons</taxon>
        <taxon>Gunneridae</taxon>
        <taxon>Pentapetalae</taxon>
        <taxon>asterids</taxon>
        <taxon>campanulids</taxon>
        <taxon>Asterales</taxon>
        <taxon>Asteraceae</taxon>
        <taxon>Asteroideae</taxon>
        <taxon>Anthemideae</taxon>
        <taxon>Anthemidinae</taxon>
        <taxon>Tanacetum</taxon>
    </lineage>
</organism>
<dbReference type="GO" id="GO:0005840">
    <property type="term" value="C:ribosome"/>
    <property type="evidence" value="ECO:0007669"/>
    <property type="project" value="UniProtKB-KW"/>
</dbReference>
<evidence type="ECO:0000256" key="1">
    <source>
        <dbReference type="SAM" id="MobiDB-lite"/>
    </source>
</evidence>
<comment type="caution">
    <text evidence="3">The sequence shown here is derived from an EMBL/GenBank/DDBJ whole genome shotgun (WGS) entry which is preliminary data.</text>
</comment>
<feature type="region of interest" description="Disordered" evidence="1">
    <location>
        <begin position="55"/>
        <end position="96"/>
    </location>
</feature>
<reference evidence="3" key="1">
    <citation type="journal article" date="2019" name="Sci. Rep.">
        <title>Draft genome of Tanacetum cinerariifolium, the natural source of mosquito coil.</title>
        <authorList>
            <person name="Yamashiro T."/>
            <person name="Shiraishi A."/>
            <person name="Satake H."/>
            <person name="Nakayama K."/>
        </authorList>
    </citation>
    <scope>NUCLEOTIDE SEQUENCE</scope>
</reference>
<protein>
    <submittedName>
        <fullName evidence="3">60S ribosomal protein L34</fullName>
    </submittedName>
</protein>
<accession>A0A699IEE4</accession>